<dbReference type="InterPro" id="IPR018187">
    <property type="entry name" value="Asp/Glu_racemase_AS_1"/>
</dbReference>
<sequence>MKRFFTILGGMGTAASMNFEKILNERTHATRDQDYYDYLLVNHASVPDRTAYILNHRKESFLPALSDDLIQQNLLKPNFIAMACNTAHYFYPELQAMTEIPILHMPFLVALEAVNRYPDQKSFGLLATKGTLSDHVYEKCFEILGREVILPSEELADLVMKFIYENVKQENQLDREFFNQILKRARDYFGVSTLILGCTELSYAADVLQITDNLLDSQSILVDRTLELAYAFRYQSAQVPILLQKMKTIGDQKGLLDKISD</sequence>
<keyword evidence="2" id="KW-0413">Isomerase</keyword>
<evidence type="ECO:0000313" key="4">
    <source>
        <dbReference type="Proteomes" id="UP001321861"/>
    </source>
</evidence>
<dbReference type="KEGG" id="xap:XA3_05330"/>
<dbReference type="SUPFAM" id="SSF53681">
    <property type="entry name" value="Aspartate/glutamate racemase"/>
    <property type="match status" value="2"/>
</dbReference>
<dbReference type="GO" id="GO:0047661">
    <property type="term" value="F:amino-acid racemase activity"/>
    <property type="evidence" value="ECO:0007669"/>
    <property type="project" value="InterPro"/>
</dbReference>
<evidence type="ECO:0000256" key="1">
    <source>
        <dbReference type="ARBA" id="ARBA00007847"/>
    </source>
</evidence>
<gene>
    <name evidence="3" type="ORF">XA3_05330</name>
</gene>
<accession>A0AAU9DMD1</accession>
<organism evidence="3 4">
    <name type="scientific">Xylocopilactobacillus apicola</name>
    <dbReference type="NCBI Taxonomy" id="2932184"/>
    <lineage>
        <taxon>Bacteria</taxon>
        <taxon>Bacillati</taxon>
        <taxon>Bacillota</taxon>
        <taxon>Bacilli</taxon>
        <taxon>Lactobacillales</taxon>
        <taxon>Lactobacillaceae</taxon>
        <taxon>Xylocopilactobacillus</taxon>
    </lineage>
</organism>
<dbReference type="PROSITE" id="PS00923">
    <property type="entry name" value="ASP_GLU_RACEMASE_1"/>
    <property type="match status" value="1"/>
</dbReference>
<dbReference type="EMBL" id="AP026802">
    <property type="protein sequence ID" value="BDR58092.1"/>
    <property type="molecule type" value="Genomic_DNA"/>
</dbReference>
<dbReference type="InterPro" id="IPR004380">
    <property type="entry name" value="Asp_race"/>
</dbReference>
<dbReference type="InterPro" id="IPR015942">
    <property type="entry name" value="Asp/Glu/hydantoin_racemase"/>
</dbReference>
<dbReference type="AlphaFoldDB" id="A0AAU9DMD1"/>
<comment type="similarity">
    <text evidence="1">Belongs to the aspartate/glutamate racemases family.</text>
</comment>
<dbReference type="Proteomes" id="UP001321861">
    <property type="component" value="Chromosome"/>
</dbReference>
<evidence type="ECO:0000313" key="3">
    <source>
        <dbReference type="EMBL" id="BDR58092.1"/>
    </source>
</evidence>
<dbReference type="InterPro" id="IPR001920">
    <property type="entry name" value="Asp/Glu_race"/>
</dbReference>
<name>A0AAU9DMD1_9LACO</name>
<dbReference type="Gene3D" id="3.40.50.1860">
    <property type="match status" value="2"/>
</dbReference>
<protein>
    <submittedName>
        <fullName evidence="3">Aspartate racemase</fullName>
    </submittedName>
</protein>
<evidence type="ECO:0000256" key="2">
    <source>
        <dbReference type="ARBA" id="ARBA00023235"/>
    </source>
</evidence>
<dbReference type="NCBIfam" id="TIGR00035">
    <property type="entry name" value="asp_race"/>
    <property type="match status" value="1"/>
</dbReference>
<dbReference type="PANTHER" id="PTHR21198:SF7">
    <property type="entry name" value="ASPARTATE-GLUTAMATE RACEMASE FAMILY"/>
    <property type="match status" value="1"/>
</dbReference>
<dbReference type="Pfam" id="PF01177">
    <property type="entry name" value="Asp_Glu_race"/>
    <property type="match status" value="1"/>
</dbReference>
<reference evidence="3 4" key="1">
    <citation type="journal article" date="2023" name="Microbiol. Spectr.">
        <title>Symbiosis of Carpenter Bees with Uncharacterized Lactic Acid Bacteria Showing NAD Auxotrophy.</title>
        <authorList>
            <person name="Kawasaki S."/>
            <person name="Ozawa K."/>
            <person name="Mori T."/>
            <person name="Yamamoto A."/>
            <person name="Ito M."/>
            <person name="Ohkuma M."/>
            <person name="Sakamoto M."/>
            <person name="Matsutani M."/>
        </authorList>
    </citation>
    <scope>NUCLEOTIDE SEQUENCE [LARGE SCALE GENOMIC DNA]</scope>
    <source>
        <strain evidence="3 4">XA3</strain>
    </source>
</reference>
<dbReference type="PANTHER" id="PTHR21198">
    <property type="entry name" value="GLUTAMATE RACEMASE"/>
    <property type="match status" value="1"/>
</dbReference>
<keyword evidence="4" id="KW-1185">Reference proteome</keyword>
<proteinExistence type="inferred from homology"/>
<dbReference type="RefSeq" id="WP_317636013.1">
    <property type="nucleotide sequence ID" value="NZ_AP026802.1"/>
</dbReference>